<dbReference type="EMBL" id="VSSQ01112638">
    <property type="protein sequence ID" value="MPN49404.1"/>
    <property type="molecule type" value="Genomic_DNA"/>
</dbReference>
<sequence>MPALRGRLHPVVRIIYNHLPGNTVNLHRHVIETTCRHYPCKYGREQDNGSYDNKSMRYFFEHDEVKL</sequence>
<evidence type="ECO:0000313" key="1">
    <source>
        <dbReference type="EMBL" id="MPN49404.1"/>
    </source>
</evidence>
<name>A0A645IM63_9ZZZZ</name>
<organism evidence="1">
    <name type="scientific">bioreactor metagenome</name>
    <dbReference type="NCBI Taxonomy" id="1076179"/>
    <lineage>
        <taxon>unclassified sequences</taxon>
        <taxon>metagenomes</taxon>
        <taxon>ecological metagenomes</taxon>
    </lineage>
</organism>
<accession>A0A645IM63</accession>
<proteinExistence type="predicted"/>
<gene>
    <name evidence="1" type="ORF">SDC9_197025</name>
</gene>
<comment type="caution">
    <text evidence="1">The sequence shown here is derived from an EMBL/GenBank/DDBJ whole genome shotgun (WGS) entry which is preliminary data.</text>
</comment>
<protein>
    <submittedName>
        <fullName evidence="1">Uncharacterized protein</fullName>
    </submittedName>
</protein>
<reference evidence="1" key="1">
    <citation type="submission" date="2019-08" db="EMBL/GenBank/DDBJ databases">
        <authorList>
            <person name="Kucharzyk K."/>
            <person name="Murdoch R.W."/>
            <person name="Higgins S."/>
            <person name="Loffler F."/>
        </authorList>
    </citation>
    <scope>NUCLEOTIDE SEQUENCE</scope>
</reference>
<dbReference type="AlphaFoldDB" id="A0A645IM63"/>